<dbReference type="Pfam" id="PF00403">
    <property type="entry name" value="HMA"/>
    <property type="match status" value="1"/>
</dbReference>
<protein>
    <submittedName>
        <fullName evidence="3">Heavy-metal-associated domain-containing protein</fullName>
    </submittedName>
</protein>
<feature type="domain" description="HMA" evidence="2">
    <location>
        <begin position="27"/>
        <end position="94"/>
    </location>
</feature>
<dbReference type="RefSeq" id="WP_379821490.1">
    <property type="nucleotide sequence ID" value="NZ_JBHUMD010000026.1"/>
</dbReference>
<gene>
    <name evidence="3" type="ORF">ACFSR3_12925</name>
</gene>
<feature type="signal peptide" evidence="1">
    <location>
        <begin position="1"/>
        <end position="22"/>
    </location>
</feature>
<dbReference type="CDD" id="cd00371">
    <property type="entry name" value="HMA"/>
    <property type="match status" value="1"/>
</dbReference>
<dbReference type="PROSITE" id="PS50846">
    <property type="entry name" value="HMA_2"/>
    <property type="match status" value="1"/>
</dbReference>
<evidence type="ECO:0000256" key="1">
    <source>
        <dbReference type="SAM" id="SignalP"/>
    </source>
</evidence>
<keyword evidence="1" id="KW-0732">Signal</keyword>
<organism evidence="3 4">
    <name type="scientific">Flavobacterium suzhouense</name>
    <dbReference type="NCBI Taxonomy" id="1529638"/>
    <lineage>
        <taxon>Bacteria</taxon>
        <taxon>Pseudomonadati</taxon>
        <taxon>Bacteroidota</taxon>
        <taxon>Flavobacteriia</taxon>
        <taxon>Flavobacteriales</taxon>
        <taxon>Flavobacteriaceae</taxon>
        <taxon>Flavobacterium</taxon>
    </lineage>
</organism>
<dbReference type="EMBL" id="JBHUMD010000026">
    <property type="protein sequence ID" value="MFD2602964.1"/>
    <property type="molecule type" value="Genomic_DNA"/>
</dbReference>
<reference evidence="4" key="1">
    <citation type="journal article" date="2019" name="Int. J. Syst. Evol. Microbiol.">
        <title>The Global Catalogue of Microorganisms (GCM) 10K type strain sequencing project: providing services to taxonomists for standard genome sequencing and annotation.</title>
        <authorList>
            <consortium name="The Broad Institute Genomics Platform"/>
            <consortium name="The Broad Institute Genome Sequencing Center for Infectious Disease"/>
            <person name="Wu L."/>
            <person name="Ma J."/>
        </authorList>
    </citation>
    <scope>NUCLEOTIDE SEQUENCE [LARGE SCALE GENOMIC DNA]</scope>
    <source>
        <strain evidence="4">KCTC 42107</strain>
    </source>
</reference>
<dbReference type="Gene3D" id="3.30.70.100">
    <property type="match status" value="1"/>
</dbReference>
<dbReference type="InterPro" id="IPR006121">
    <property type="entry name" value="HMA_dom"/>
</dbReference>
<keyword evidence="4" id="KW-1185">Reference proteome</keyword>
<sequence length="175" mass="19544">MRNITAKLIVLSIITLMPFAPAYSQIRKAEIIATGLTCSMCSNAINKQLKSIDGVEKVDTDLNTNTFTVFFKENAAITPANLKSSVEKAGFFIGSMVITLQLENVVAKDNSGLQEGGANYIFIDSREKALNGETRLKIQDKGYVTQKEYKKLQKSYSKYPTYNLDNEEDFHIKVI</sequence>
<name>A0ABW5NV92_9FLAO</name>
<dbReference type="SUPFAM" id="SSF55008">
    <property type="entry name" value="HMA, heavy metal-associated domain"/>
    <property type="match status" value="1"/>
</dbReference>
<feature type="chain" id="PRO_5047463156" evidence="1">
    <location>
        <begin position="23"/>
        <end position="175"/>
    </location>
</feature>
<proteinExistence type="predicted"/>
<dbReference type="Proteomes" id="UP001597480">
    <property type="component" value="Unassembled WGS sequence"/>
</dbReference>
<dbReference type="InterPro" id="IPR036163">
    <property type="entry name" value="HMA_dom_sf"/>
</dbReference>
<accession>A0ABW5NV92</accession>
<evidence type="ECO:0000313" key="4">
    <source>
        <dbReference type="Proteomes" id="UP001597480"/>
    </source>
</evidence>
<comment type="caution">
    <text evidence="3">The sequence shown here is derived from an EMBL/GenBank/DDBJ whole genome shotgun (WGS) entry which is preliminary data.</text>
</comment>
<evidence type="ECO:0000259" key="2">
    <source>
        <dbReference type="PROSITE" id="PS50846"/>
    </source>
</evidence>
<evidence type="ECO:0000313" key="3">
    <source>
        <dbReference type="EMBL" id="MFD2602964.1"/>
    </source>
</evidence>